<evidence type="ECO:0000256" key="1">
    <source>
        <dbReference type="ARBA" id="ARBA00010613"/>
    </source>
</evidence>
<dbReference type="PANTHER" id="PTHR23088">
    <property type="entry name" value="NITRILASE-RELATED"/>
    <property type="match status" value="1"/>
</dbReference>
<dbReference type="EMBL" id="CP095074">
    <property type="protein sequence ID" value="UOQ91746.1"/>
    <property type="molecule type" value="Genomic_DNA"/>
</dbReference>
<protein>
    <submittedName>
        <fullName evidence="3">Carbon-nitrogen family hydrolase</fullName>
    </submittedName>
</protein>
<dbReference type="SUPFAM" id="SSF56317">
    <property type="entry name" value="Carbon-nitrogen hydrolase"/>
    <property type="match status" value="1"/>
</dbReference>
<keyword evidence="3" id="KW-0378">Hydrolase</keyword>
<accession>A0ABY4GUW7</accession>
<dbReference type="Pfam" id="PF00795">
    <property type="entry name" value="CN_hydrolase"/>
    <property type="match status" value="1"/>
</dbReference>
<dbReference type="InterPro" id="IPR036526">
    <property type="entry name" value="C-N_Hydrolase_sf"/>
</dbReference>
<evidence type="ECO:0000313" key="4">
    <source>
        <dbReference type="Proteomes" id="UP000831880"/>
    </source>
</evidence>
<keyword evidence="4" id="KW-1185">Reference proteome</keyword>
<dbReference type="PANTHER" id="PTHR23088:SF27">
    <property type="entry name" value="DEAMINATED GLUTATHIONE AMIDASE"/>
    <property type="match status" value="1"/>
</dbReference>
<dbReference type="Proteomes" id="UP000831880">
    <property type="component" value="Chromosome"/>
</dbReference>
<dbReference type="Gene3D" id="3.60.110.10">
    <property type="entry name" value="Carbon-nitrogen hydrolase"/>
    <property type="match status" value="1"/>
</dbReference>
<dbReference type="RefSeq" id="WP_244751357.1">
    <property type="nucleotide sequence ID" value="NZ_CP095074.1"/>
</dbReference>
<dbReference type="GO" id="GO:0016787">
    <property type="term" value="F:hydrolase activity"/>
    <property type="evidence" value="ECO:0007669"/>
    <property type="project" value="UniProtKB-KW"/>
</dbReference>
<evidence type="ECO:0000259" key="2">
    <source>
        <dbReference type="PROSITE" id="PS50263"/>
    </source>
</evidence>
<dbReference type="InterPro" id="IPR003010">
    <property type="entry name" value="C-N_Hydrolase"/>
</dbReference>
<name>A0ABY4GUW7_9BACI</name>
<dbReference type="PROSITE" id="PS50263">
    <property type="entry name" value="CN_HYDROLASE"/>
    <property type="match status" value="1"/>
</dbReference>
<reference evidence="3 4" key="1">
    <citation type="submission" date="2022-04" db="EMBL/GenBank/DDBJ databases">
        <title>Halobacillus sp. isolated from saltern.</title>
        <authorList>
            <person name="Won M."/>
            <person name="Lee C.-M."/>
            <person name="Woen H.-Y."/>
            <person name="Kwon S.-W."/>
        </authorList>
    </citation>
    <scope>NUCLEOTIDE SEQUENCE [LARGE SCALE GENOMIC DNA]</scope>
    <source>
        <strain evidence="3 4">SSTM10-2</strain>
    </source>
</reference>
<feature type="domain" description="CN hydrolase" evidence="2">
    <location>
        <begin position="3"/>
        <end position="238"/>
    </location>
</feature>
<comment type="similarity">
    <text evidence="1">Belongs to the carbon-nitrogen hydrolase superfamily. NIT1/NIT2 family.</text>
</comment>
<organism evidence="3 4">
    <name type="scientific">Halobacillus shinanisalinarum</name>
    <dbReference type="NCBI Taxonomy" id="2932258"/>
    <lineage>
        <taxon>Bacteria</taxon>
        <taxon>Bacillati</taxon>
        <taxon>Bacillota</taxon>
        <taxon>Bacilli</taxon>
        <taxon>Bacillales</taxon>
        <taxon>Bacillaceae</taxon>
        <taxon>Halobacillus</taxon>
    </lineage>
</organism>
<sequence>MTTNLAIIQMDIAYGDPAMNRKNVRAHIKEAVAKGGEVILLPEMWTTGYDLSHFDKIAEKLDGPTHQLLAELAENHKVMIASSIAERDGEDFYNTFVVYDENGERCMKYRKAHLFRLMDEEKYLKSGNQQGNFQLGETPVAGVICYDIRFPEWIRTHMLEGARGLFVVAEWPKPRVAHWRHLLISRAIENQCFVIACNRVGADPNNEFGGHSIVVDPWGTVVGEAGEEEEILMVEVDFTRVEAIRDQIPIFQDRRPDLYK</sequence>
<dbReference type="CDD" id="cd07583">
    <property type="entry name" value="nitrilase_5"/>
    <property type="match status" value="1"/>
</dbReference>
<gene>
    <name evidence="3" type="ORF">MUO14_14490</name>
</gene>
<proteinExistence type="inferred from homology"/>
<evidence type="ECO:0000313" key="3">
    <source>
        <dbReference type="EMBL" id="UOQ91746.1"/>
    </source>
</evidence>